<dbReference type="InterPro" id="IPR014710">
    <property type="entry name" value="RmlC-like_jellyroll"/>
</dbReference>
<dbReference type="SUPFAM" id="SSF51197">
    <property type="entry name" value="Clavaminate synthase-like"/>
    <property type="match status" value="1"/>
</dbReference>
<dbReference type="Gene3D" id="2.60.120.10">
    <property type="entry name" value="Jelly Rolls"/>
    <property type="match status" value="1"/>
</dbReference>
<accession>A0AAD1TLT7</accession>
<dbReference type="InterPro" id="IPR041667">
    <property type="entry name" value="Cupin_8"/>
</dbReference>
<protein>
    <recommendedName>
        <fullName evidence="1">Cupin-like domain-containing protein</fullName>
    </recommendedName>
</protein>
<feature type="domain" description="Cupin-like" evidence="1">
    <location>
        <begin position="37"/>
        <end position="76"/>
    </location>
</feature>
<keyword evidence="3" id="KW-1185">Reference proteome</keyword>
<evidence type="ECO:0000313" key="3">
    <source>
        <dbReference type="Proteomes" id="UP001295444"/>
    </source>
</evidence>
<gene>
    <name evidence="2" type="ORF">PECUL_23A044480</name>
</gene>
<sequence>MAGTVHSLWKCLEDFSEESRELQGTDFIPYLETPPMPLQFYREWLCPNRPCIIRNSITHWPALLKWTTDYLRYLNESGH</sequence>
<dbReference type="AlphaFoldDB" id="A0AAD1TLT7"/>
<dbReference type="Proteomes" id="UP001295444">
    <property type="component" value="Chromosome 13"/>
</dbReference>
<reference evidence="2" key="1">
    <citation type="submission" date="2022-03" db="EMBL/GenBank/DDBJ databases">
        <authorList>
            <person name="Alioto T."/>
            <person name="Alioto T."/>
            <person name="Gomez Garrido J."/>
        </authorList>
    </citation>
    <scope>NUCLEOTIDE SEQUENCE</scope>
</reference>
<organism evidence="2 3">
    <name type="scientific">Pelobates cultripes</name>
    <name type="common">Western spadefoot toad</name>
    <dbReference type="NCBI Taxonomy" id="61616"/>
    <lineage>
        <taxon>Eukaryota</taxon>
        <taxon>Metazoa</taxon>
        <taxon>Chordata</taxon>
        <taxon>Craniata</taxon>
        <taxon>Vertebrata</taxon>
        <taxon>Euteleostomi</taxon>
        <taxon>Amphibia</taxon>
        <taxon>Batrachia</taxon>
        <taxon>Anura</taxon>
        <taxon>Pelobatoidea</taxon>
        <taxon>Pelobatidae</taxon>
        <taxon>Pelobates</taxon>
    </lineage>
</organism>
<proteinExistence type="predicted"/>
<dbReference type="Pfam" id="PF13621">
    <property type="entry name" value="Cupin_8"/>
    <property type="match status" value="1"/>
</dbReference>
<evidence type="ECO:0000313" key="2">
    <source>
        <dbReference type="EMBL" id="CAH2327835.1"/>
    </source>
</evidence>
<name>A0AAD1TLT7_PELCU</name>
<dbReference type="EMBL" id="OW240924">
    <property type="protein sequence ID" value="CAH2327835.1"/>
    <property type="molecule type" value="Genomic_DNA"/>
</dbReference>
<evidence type="ECO:0000259" key="1">
    <source>
        <dbReference type="Pfam" id="PF13621"/>
    </source>
</evidence>